<evidence type="ECO:0000256" key="1">
    <source>
        <dbReference type="SAM" id="MobiDB-lite"/>
    </source>
</evidence>
<dbReference type="Proteomes" id="UP000600918">
    <property type="component" value="Unassembled WGS sequence"/>
</dbReference>
<feature type="region of interest" description="Disordered" evidence="1">
    <location>
        <begin position="103"/>
        <end position="122"/>
    </location>
</feature>
<dbReference type="EMBL" id="JACSDY010000019">
    <property type="protein sequence ID" value="KAF7398015.1"/>
    <property type="molecule type" value="Genomic_DNA"/>
</dbReference>
<sequence length="265" mass="29904">MFVTTIDVTLRDYHRFEIPSVPRFFDLRNPRVLKDEVGVPRESNRTARARSLKGTIDLRQSSSYRSTRRNGEREAAGSGGGNGRGGEAMTPFAWLAIAKPVGGSRRKRNMKNREKRKNVTSSAKRIARWLETAEILARKSHGDGSESKSGEGCDGREYKSKYFQCIDEYSNGRDSRVLSTYRDCSVPRSSDEREITHVYQCRGYCPVTAVRLQRVTGVMGHCPRLVEERWPRGEHGDVVSRIIANVDTTSDVVFPVDKVAFGRRG</sequence>
<name>A0A834N6Z2_VESPE</name>
<reference evidence="2" key="1">
    <citation type="journal article" date="2020" name="G3 (Bethesda)">
        <title>High-Quality Assemblies for Three Invasive Social Wasps from the &lt;i&gt;Vespula&lt;/i&gt; Genus.</title>
        <authorList>
            <person name="Harrop T.W.R."/>
            <person name="Guhlin J."/>
            <person name="McLaughlin G.M."/>
            <person name="Permina E."/>
            <person name="Stockwell P."/>
            <person name="Gilligan J."/>
            <person name="Le Lec M.F."/>
            <person name="Gruber M.A.M."/>
            <person name="Quinn O."/>
            <person name="Lovegrove M."/>
            <person name="Duncan E.J."/>
            <person name="Remnant E.J."/>
            <person name="Van Eeckhoven J."/>
            <person name="Graham B."/>
            <person name="Knapp R.A."/>
            <person name="Langford K.W."/>
            <person name="Kronenberg Z."/>
            <person name="Press M.O."/>
            <person name="Eacker S.M."/>
            <person name="Wilson-Rankin E.E."/>
            <person name="Purcell J."/>
            <person name="Lester P.J."/>
            <person name="Dearden P.K."/>
        </authorList>
    </citation>
    <scope>NUCLEOTIDE SEQUENCE</scope>
    <source>
        <strain evidence="2">Volc-1</strain>
    </source>
</reference>
<feature type="compositionally biased region" description="Gly residues" evidence="1">
    <location>
        <begin position="77"/>
        <end position="86"/>
    </location>
</feature>
<gene>
    <name evidence="2" type="ORF">H0235_016023</name>
</gene>
<organism evidence="2 3">
    <name type="scientific">Vespula pensylvanica</name>
    <name type="common">Western yellow jacket</name>
    <name type="synonym">Wasp</name>
    <dbReference type="NCBI Taxonomy" id="30213"/>
    <lineage>
        <taxon>Eukaryota</taxon>
        <taxon>Metazoa</taxon>
        <taxon>Ecdysozoa</taxon>
        <taxon>Arthropoda</taxon>
        <taxon>Hexapoda</taxon>
        <taxon>Insecta</taxon>
        <taxon>Pterygota</taxon>
        <taxon>Neoptera</taxon>
        <taxon>Endopterygota</taxon>
        <taxon>Hymenoptera</taxon>
        <taxon>Apocrita</taxon>
        <taxon>Aculeata</taxon>
        <taxon>Vespoidea</taxon>
        <taxon>Vespidae</taxon>
        <taxon>Vespinae</taxon>
        <taxon>Vespula</taxon>
    </lineage>
</organism>
<proteinExistence type="predicted"/>
<keyword evidence="3" id="KW-1185">Reference proteome</keyword>
<evidence type="ECO:0000313" key="2">
    <source>
        <dbReference type="EMBL" id="KAF7398015.1"/>
    </source>
</evidence>
<protein>
    <submittedName>
        <fullName evidence="2">Uncharacterized protein</fullName>
    </submittedName>
</protein>
<feature type="compositionally biased region" description="Basic residues" evidence="1">
    <location>
        <begin position="104"/>
        <end position="118"/>
    </location>
</feature>
<accession>A0A834N6Z2</accession>
<comment type="caution">
    <text evidence="2">The sequence shown here is derived from an EMBL/GenBank/DDBJ whole genome shotgun (WGS) entry which is preliminary data.</text>
</comment>
<dbReference type="AlphaFoldDB" id="A0A834N6Z2"/>
<evidence type="ECO:0000313" key="3">
    <source>
        <dbReference type="Proteomes" id="UP000600918"/>
    </source>
</evidence>
<feature type="region of interest" description="Disordered" evidence="1">
    <location>
        <begin position="57"/>
        <end position="86"/>
    </location>
</feature>